<dbReference type="InParanoid" id="G5BSB6"/>
<dbReference type="AlphaFoldDB" id="G5BSB6"/>
<name>G5BSB6_HETGA</name>
<dbReference type="EMBL" id="JH171629">
    <property type="protein sequence ID" value="EHB12177.1"/>
    <property type="molecule type" value="Genomic_DNA"/>
</dbReference>
<organism evidence="1 2">
    <name type="scientific">Heterocephalus glaber</name>
    <name type="common">Naked mole rat</name>
    <dbReference type="NCBI Taxonomy" id="10181"/>
    <lineage>
        <taxon>Eukaryota</taxon>
        <taxon>Metazoa</taxon>
        <taxon>Chordata</taxon>
        <taxon>Craniata</taxon>
        <taxon>Vertebrata</taxon>
        <taxon>Euteleostomi</taxon>
        <taxon>Mammalia</taxon>
        <taxon>Eutheria</taxon>
        <taxon>Euarchontoglires</taxon>
        <taxon>Glires</taxon>
        <taxon>Rodentia</taxon>
        <taxon>Hystricomorpha</taxon>
        <taxon>Bathyergidae</taxon>
        <taxon>Heterocephalus</taxon>
    </lineage>
</organism>
<protein>
    <submittedName>
        <fullName evidence="1">Uncharacterized protein</fullName>
    </submittedName>
</protein>
<proteinExistence type="predicted"/>
<gene>
    <name evidence="1" type="ORF">GW7_14699</name>
</gene>
<evidence type="ECO:0000313" key="1">
    <source>
        <dbReference type="EMBL" id="EHB12177.1"/>
    </source>
</evidence>
<reference evidence="1 2" key="1">
    <citation type="journal article" date="2011" name="Nature">
        <title>Genome sequencing reveals insights into physiology and longevity of the naked mole rat.</title>
        <authorList>
            <person name="Kim E.B."/>
            <person name="Fang X."/>
            <person name="Fushan A.A."/>
            <person name="Huang Z."/>
            <person name="Lobanov A.V."/>
            <person name="Han L."/>
            <person name="Marino S.M."/>
            <person name="Sun X."/>
            <person name="Turanov A.A."/>
            <person name="Yang P."/>
            <person name="Yim S.H."/>
            <person name="Zhao X."/>
            <person name="Kasaikina M.V."/>
            <person name="Stoletzki N."/>
            <person name="Peng C."/>
            <person name="Polak P."/>
            <person name="Xiong Z."/>
            <person name="Kiezun A."/>
            <person name="Zhu Y."/>
            <person name="Chen Y."/>
            <person name="Kryukov G.V."/>
            <person name="Zhang Q."/>
            <person name="Peshkin L."/>
            <person name="Yang L."/>
            <person name="Bronson R.T."/>
            <person name="Buffenstein R."/>
            <person name="Wang B."/>
            <person name="Han C."/>
            <person name="Li Q."/>
            <person name="Chen L."/>
            <person name="Zhao W."/>
            <person name="Sunyaev S.R."/>
            <person name="Park T.J."/>
            <person name="Zhang G."/>
            <person name="Wang J."/>
            <person name="Gladyshev V.N."/>
        </authorList>
    </citation>
    <scope>NUCLEOTIDE SEQUENCE [LARGE SCALE GENOMIC DNA]</scope>
</reference>
<accession>G5BSB6</accession>
<sequence length="117" mass="12678">MGGGTADCVCGCTGYLTLGESPKRRYSRAAGREEPGILKPCQVLALCMRKLRTRRMGGGTADCVCGCTGYLTLGESPKRRYSRAAVREEPGILKPCQVLALCMRKLRTRIEVVQAPP</sequence>
<dbReference type="Proteomes" id="UP000006813">
    <property type="component" value="Unassembled WGS sequence"/>
</dbReference>
<evidence type="ECO:0000313" key="2">
    <source>
        <dbReference type="Proteomes" id="UP000006813"/>
    </source>
</evidence>